<dbReference type="InterPro" id="IPR037516">
    <property type="entry name" value="Tripartite_DENN"/>
</dbReference>
<feature type="region of interest" description="Disordered" evidence="2">
    <location>
        <begin position="528"/>
        <end position="572"/>
    </location>
</feature>
<gene>
    <name evidence="4" type="ORF">RNJ44_02555</name>
</gene>
<dbReference type="Proteomes" id="UP001623330">
    <property type="component" value="Unassembled WGS sequence"/>
</dbReference>
<sequence length="700" mass="78490">MTGMDNAILGVCVVDFHHKRGPEVEYWEGLDAVGISDSHLWPNLPFQALPDGSHSFKETFTYFTLLYDKKNKCSPKNAELALDTTATTDNSIKEEPEYTTVFAISCSRQIRSDELISKDKDVTRSTVQKAIVVVSLEPIFGQIKDKLSIVTNAFFLQKDFSDRQIIKSLYESLNAIYVGNPTGQPSAMGGNSTPVLNISASDTAATATANFSTKESQLYVGLCLRRVLHSFNRNVLVLLKALLLEKKIIFYGNNVESLCNVQFGLISLIPNLISHLQTSGSPLLSTSFENVTVADSFKSSDRFSVLKFLGFPLHIFEKGGLFSPYTPLQQVDDIQSKETKFFMVGTSNKLLAEQKNELCDILVEVDNHTVEILNKDLNGPLQLSNQDVKWMDSICDIVKMTWNENDAETPKNSQFEGSEDFIRWQFEDYLVGLLSSVKLYDFIEFHKNNPAAMKSLPEEFVQNVPINLFNINWVKKWKETQNFHIFNNMTDDRLFDLFQPKHLCNEKDAFSEFQQKLTATFQNLRRTNNNNTLSANSSQTKLGDNVSNKSVTSFNDTKSSGSRSGSNSKEPPKIWATWKDYFQNISKKNKGKQSNTVKATQDLKNSESTNKAIGTALANLGLKPSALTSDIENSGTKIPMEQTRVETSDEKQDEDDADSIVSAIGNYEEGSEEDEEEEFVFAETSPDKNAGEKINEQDSS</sequence>
<dbReference type="InterPro" id="IPR018307">
    <property type="entry name" value="ABL9/DENND6_dom"/>
</dbReference>
<evidence type="ECO:0000256" key="1">
    <source>
        <dbReference type="ARBA" id="ARBA00038178"/>
    </source>
</evidence>
<proteinExistence type="inferred from homology"/>
<comment type="caution">
    <text evidence="4">The sequence shown here is derived from an EMBL/GenBank/DDBJ whole genome shotgun (WGS) entry which is preliminary data.</text>
</comment>
<evidence type="ECO:0000313" key="4">
    <source>
        <dbReference type="EMBL" id="KAL3228610.1"/>
    </source>
</evidence>
<protein>
    <submittedName>
        <fullName evidence="4">Late secretory pathway protein AVL9</fullName>
    </submittedName>
</protein>
<dbReference type="PANTHER" id="PTHR31017:SF1">
    <property type="entry name" value="LATE SECRETORY PATHWAY PROTEIN AVL9 HOMOLOG"/>
    <property type="match status" value="1"/>
</dbReference>
<feature type="domain" description="UDENN" evidence="3">
    <location>
        <begin position="9"/>
        <end position="500"/>
    </location>
</feature>
<dbReference type="EMBL" id="JBEVYD010000013">
    <property type="protein sequence ID" value="KAL3228610.1"/>
    <property type="molecule type" value="Genomic_DNA"/>
</dbReference>
<comment type="similarity">
    <text evidence="1">Belongs to the AVL9 family.</text>
</comment>
<evidence type="ECO:0000256" key="2">
    <source>
        <dbReference type="SAM" id="MobiDB-lite"/>
    </source>
</evidence>
<dbReference type="PROSITE" id="PS50211">
    <property type="entry name" value="DENN"/>
    <property type="match status" value="1"/>
</dbReference>
<reference evidence="4 5" key="1">
    <citation type="submission" date="2024-05" db="EMBL/GenBank/DDBJ databases">
        <title>Long read based assembly of the Candida bracarensis genome reveals expanded adhesin content.</title>
        <authorList>
            <person name="Marcet-Houben M."/>
            <person name="Ksiezopolska E."/>
            <person name="Gabaldon T."/>
        </authorList>
    </citation>
    <scope>NUCLEOTIDE SEQUENCE [LARGE SCALE GENOMIC DNA]</scope>
    <source>
        <strain evidence="4 5">CBM6</strain>
    </source>
</reference>
<feature type="compositionally biased region" description="Polar residues" evidence="2">
    <location>
        <begin position="627"/>
        <end position="636"/>
    </location>
</feature>
<dbReference type="Gene3D" id="3.40.50.11500">
    <property type="match status" value="1"/>
</dbReference>
<dbReference type="Pfam" id="PF09794">
    <property type="entry name" value="Avl9"/>
    <property type="match status" value="1"/>
</dbReference>
<feature type="compositionally biased region" description="Low complexity" evidence="2">
    <location>
        <begin position="528"/>
        <end position="540"/>
    </location>
</feature>
<dbReference type="InterPro" id="IPR051731">
    <property type="entry name" value="DENND11/AVL9_GEFs"/>
</dbReference>
<dbReference type="PANTHER" id="PTHR31017">
    <property type="entry name" value="LATE SECRETORY PATHWAY PROTEIN AVL9-RELATED"/>
    <property type="match status" value="1"/>
</dbReference>
<feature type="region of interest" description="Disordered" evidence="2">
    <location>
        <begin position="627"/>
        <end position="700"/>
    </location>
</feature>
<accession>A0ABR4NM32</accession>
<feature type="compositionally biased region" description="Basic and acidic residues" evidence="2">
    <location>
        <begin position="685"/>
        <end position="700"/>
    </location>
</feature>
<feature type="compositionally biased region" description="Acidic residues" evidence="2">
    <location>
        <begin position="669"/>
        <end position="680"/>
    </location>
</feature>
<feature type="compositionally biased region" description="Polar residues" evidence="2">
    <location>
        <begin position="541"/>
        <end position="558"/>
    </location>
</feature>
<name>A0ABR4NM32_9SACH</name>
<organism evidence="4 5">
    <name type="scientific">Nakaseomyces bracarensis</name>
    <dbReference type="NCBI Taxonomy" id="273131"/>
    <lineage>
        <taxon>Eukaryota</taxon>
        <taxon>Fungi</taxon>
        <taxon>Dikarya</taxon>
        <taxon>Ascomycota</taxon>
        <taxon>Saccharomycotina</taxon>
        <taxon>Saccharomycetes</taxon>
        <taxon>Saccharomycetales</taxon>
        <taxon>Saccharomycetaceae</taxon>
        <taxon>Nakaseomyces</taxon>
    </lineage>
</organism>
<dbReference type="InterPro" id="IPR043153">
    <property type="entry name" value="DENN_C"/>
</dbReference>
<evidence type="ECO:0000313" key="5">
    <source>
        <dbReference type="Proteomes" id="UP001623330"/>
    </source>
</evidence>
<feature type="compositionally biased region" description="Low complexity" evidence="2">
    <location>
        <begin position="559"/>
        <end position="568"/>
    </location>
</feature>
<keyword evidence="5" id="KW-1185">Reference proteome</keyword>
<evidence type="ECO:0000259" key="3">
    <source>
        <dbReference type="PROSITE" id="PS50211"/>
    </source>
</evidence>